<evidence type="ECO:0000256" key="2">
    <source>
        <dbReference type="ARBA" id="ARBA00023125"/>
    </source>
</evidence>
<dbReference type="SUPFAM" id="SSF47413">
    <property type="entry name" value="lambda repressor-like DNA-binding domains"/>
    <property type="match status" value="1"/>
</dbReference>
<gene>
    <name evidence="6" type="ORF">KG103_14735</name>
</gene>
<keyword evidence="2" id="KW-0238">DNA-binding</keyword>
<evidence type="ECO:0000259" key="5">
    <source>
        <dbReference type="PROSITE" id="PS50932"/>
    </source>
</evidence>
<feature type="compositionally biased region" description="Low complexity" evidence="4">
    <location>
        <begin position="96"/>
        <end position="113"/>
    </location>
</feature>
<evidence type="ECO:0000256" key="3">
    <source>
        <dbReference type="ARBA" id="ARBA00023163"/>
    </source>
</evidence>
<dbReference type="Pfam" id="PF13377">
    <property type="entry name" value="Peripla_BP_3"/>
    <property type="match status" value="1"/>
</dbReference>
<dbReference type="PANTHER" id="PTHR30146">
    <property type="entry name" value="LACI-RELATED TRANSCRIPTIONAL REPRESSOR"/>
    <property type="match status" value="1"/>
</dbReference>
<feature type="domain" description="HTH lacI-type" evidence="5">
    <location>
        <begin position="155"/>
        <end position="209"/>
    </location>
</feature>
<dbReference type="Gene3D" id="1.10.260.40">
    <property type="entry name" value="lambda repressor-like DNA-binding domains"/>
    <property type="match status" value="1"/>
</dbReference>
<name>A0ABX8D3S5_9CELL</name>
<dbReference type="Pfam" id="PF00356">
    <property type="entry name" value="LacI"/>
    <property type="match status" value="1"/>
</dbReference>
<sequence length="505" mass="52322">MSATLLPSCVPAVRLPRPYDGVTVPARRSCAPPPLTAPTRRQEATCRPVGATDRAGIRTRARNCFARGSASRGLVATGPGATDVAPEQWTRRGRCRPGSAAGGASRRAPASLADAPSKSFRASVHGSSLRPGAAPRTCASRPRRTVDAGPTGRRATLQDVAAVAGVSKATVSKALNGRDDVAGATRERVLAAVAELDYRPTTAGALLTQRRAVAVVFDLPASPYILKVLEGILAAATDARLDLVTRLAPDLGARRRRTVAREWIAEQRASGVVGIAGLTLSAPDALIDAAADAGIPFVMVDPVDTTNERMVSVASSNWAGARAAAEHLIALGHRRIGWIGGPEASGAAQDRFYGFNAAMDAAGLTVDPALVRADQFDVATGARHAHDLLTSADPPTALMAADDELAVGVLAAAHALGIRVPDDLSVTGFDDTSQAAWTTPPLTTVHQHLEGMGQMAVQALLTMAAGTWPASRHVELATSLTVRGSTGAAPATGTRRQDLVVDRSR</sequence>
<reference evidence="6 7" key="1">
    <citation type="submission" date="2021-05" db="EMBL/GenBank/DDBJ databases">
        <title>Novel species in genus Cellulomonas.</title>
        <authorList>
            <person name="Zhang G."/>
        </authorList>
    </citation>
    <scope>NUCLEOTIDE SEQUENCE [LARGE SCALE GENOMIC DNA]</scope>
    <source>
        <strain evidence="7">zg-ZUI222</strain>
    </source>
</reference>
<dbReference type="InterPro" id="IPR028082">
    <property type="entry name" value="Peripla_BP_I"/>
</dbReference>
<keyword evidence="1" id="KW-0805">Transcription regulation</keyword>
<dbReference type="InterPro" id="IPR010982">
    <property type="entry name" value="Lambda_DNA-bd_dom_sf"/>
</dbReference>
<dbReference type="CDD" id="cd01392">
    <property type="entry name" value="HTH_LacI"/>
    <property type="match status" value="1"/>
</dbReference>
<dbReference type="PROSITE" id="PS00356">
    <property type="entry name" value="HTH_LACI_1"/>
    <property type="match status" value="1"/>
</dbReference>
<keyword evidence="7" id="KW-1185">Reference proteome</keyword>
<dbReference type="PANTHER" id="PTHR30146:SF153">
    <property type="entry name" value="LACTOSE OPERON REPRESSOR"/>
    <property type="match status" value="1"/>
</dbReference>
<keyword evidence="3" id="KW-0804">Transcription</keyword>
<proteinExistence type="predicted"/>
<dbReference type="Gene3D" id="3.40.50.2300">
    <property type="match status" value="2"/>
</dbReference>
<dbReference type="SMART" id="SM00354">
    <property type="entry name" value="HTH_LACI"/>
    <property type="match status" value="1"/>
</dbReference>
<dbReference type="InterPro" id="IPR046335">
    <property type="entry name" value="LacI/GalR-like_sensor"/>
</dbReference>
<dbReference type="Proteomes" id="UP000677804">
    <property type="component" value="Chromosome"/>
</dbReference>
<dbReference type="EMBL" id="CP074405">
    <property type="protein sequence ID" value="QVI61698.1"/>
    <property type="molecule type" value="Genomic_DNA"/>
</dbReference>
<feature type="region of interest" description="Disordered" evidence="4">
    <location>
        <begin position="484"/>
        <end position="505"/>
    </location>
</feature>
<evidence type="ECO:0000256" key="1">
    <source>
        <dbReference type="ARBA" id="ARBA00023015"/>
    </source>
</evidence>
<evidence type="ECO:0000313" key="6">
    <source>
        <dbReference type="EMBL" id="QVI61698.1"/>
    </source>
</evidence>
<feature type="compositionally biased region" description="Basic and acidic residues" evidence="4">
    <location>
        <begin position="495"/>
        <end position="505"/>
    </location>
</feature>
<evidence type="ECO:0000313" key="7">
    <source>
        <dbReference type="Proteomes" id="UP000677804"/>
    </source>
</evidence>
<organism evidence="6 7">
    <name type="scientific">Cellulomonas wangleii</name>
    <dbReference type="NCBI Taxonomy" id="2816956"/>
    <lineage>
        <taxon>Bacteria</taxon>
        <taxon>Bacillati</taxon>
        <taxon>Actinomycetota</taxon>
        <taxon>Actinomycetes</taxon>
        <taxon>Micrococcales</taxon>
        <taxon>Cellulomonadaceae</taxon>
        <taxon>Cellulomonas</taxon>
    </lineage>
</organism>
<feature type="region of interest" description="Disordered" evidence="4">
    <location>
        <begin position="75"/>
        <end position="153"/>
    </location>
</feature>
<evidence type="ECO:0000256" key="4">
    <source>
        <dbReference type="SAM" id="MobiDB-lite"/>
    </source>
</evidence>
<dbReference type="SUPFAM" id="SSF53822">
    <property type="entry name" value="Periplasmic binding protein-like I"/>
    <property type="match status" value="1"/>
</dbReference>
<protein>
    <submittedName>
        <fullName evidence="6">Substrate-binding domain-containing protein</fullName>
    </submittedName>
</protein>
<dbReference type="InterPro" id="IPR000843">
    <property type="entry name" value="HTH_LacI"/>
</dbReference>
<accession>A0ABX8D3S5</accession>
<dbReference type="PROSITE" id="PS50932">
    <property type="entry name" value="HTH_LACI_2"/>
    <property type="match status" value="1"/>
</dbReference>